<keyword evidence="1" id="KW-0732">Signal</keyword>
<dbReference type="Proteomes" id="UP000542776">
    <property type="component" value="Unassembled WGS sequence"/>
</dbReference>
<organism evidence="2 3">
    <name type="scientific">Aureimonas pseudogalii</name>
    <dbReference type="NCBI Taxonomy" id="1744844"/>
    <lineage>
        <taxon>Bacteria</taxon>
        <taxon>Pseudomonadati</taxon>
        <taxon>Pseudomonadota</taxon>
        <taxon>Alphaproteobacteria</taxon>
        <taxon>Hyphomicrobiales</taxon>
        <taxon>Aurantimonadaceae</taxon>
        <taxon>Aureimonas</taxon>
    </lineage>
</organism>
<reference evidence="2 3" key="1">
    <citation type="submission" date="2020-08" db="EMBL/GenBank/DDBJ databases">
        <title>Genomic Encyclopedia of Type Strains, Phase IV (KMG-IV): sequencing the most valuable type-strain genomes for metagenomic binning, comparative biology and taxonomic classification.</title>
        <authorList>
            <person name="Goeker M."/>
        </authorList>
    </citation>
    <scope>NUCLEOTIDE SEQUENCE [LARGE SCALE GENOMIC DNA]</scope>
    <source>
        <strain evidence="2 3">DSM 102238</strain>
    </source>
</reference>
<name>A0A7W6EA11_9HYPH</name>
<keyword evidence="3" id="KW-1185">Reference proteome</keyword>
<comment type="caution">
    <text evidence="2">The sequence shown here is derived from an EMBL/GenBank/DDBJ whole genome shotgun (WGS) entry which is preliminary data.</text>
</comment>
<sequence length="200" mass="22003">MRPDVKLRRVFASGLALVLASGPAAAHPDITMECRVLFNFESGKLTGLGEAWTFDAAFSEQLVADYDEDHDGTFDDVESGAMEREVFGNLAGIHYYTFLTIADREQADLKPFGFRARQEGGLVTFAFGIKLPEPLDPALYPVRVELKDPEFAVYAVLSGDQPALLRGDAGGHCRAAIRDDRENPYFDGTVIPQEIRLVCS</sequence>
<dbReference type="RefSeq" id="WP_183199056.1">
    <property type="nucleotide sequence ID" value="NZ_JACIEK010000002.1"/>
</dbReference>
<dbReference type="InterPro" id="IPR010412">
    <property type="entry name" value="DUF1007"/>
</dbReference>
<gene>
    <name evidence="2" type="ORF">GGR04_001331</name>
</gene>
<feature type="signal peptide" evidence="1">
    <location>
        <begin position="1"/>
        <end position="26"/>
    </location>
</feature>
<evidence type="ECO:0000256" key="1">
    <source>
        <dbReference type="SAM" id="SignalP"/>
    </source>
</evidence>
<dbReference type="EMBL" id="JACIEK010000002">
    <property type="protein sequence ID" value="MBB3997495.1"/>
    <property type="molecule type" value="Genomic_DNA"/>
</dbReference>
<proteinExistence type="predicted"/>
<protein>
    <submittedName>
        <fullName evidence="2">ABC-type uncharacterized transport system substrate-binding protein</fullName>
    </submittedName>
</protein>
<evidence type="ECO:0000313" key="3">
    <source>
        <dbReference type="Proteomes" id="UP000542776"/>
    </source>
</evidence>
<dbReference type="AlphaFoldDB" id="A0A7W6EA11"/>
<accession>A0A7W6EA11</accession>
<feature type="chain" id="PRO_5031244284" evidence="1">
    <location>
        <begin position="27"/>
        <end position="200"/>
    </location>
</feature>
<dbReference type="Pfam" id="PF06226">
    <property type="entry name" value="DUF1007"/>
    <property type="match status" value="1"/>
</dbReference>
<evidence type="ECO:0000313" key="2">
    <source>
        <dbReference type="EMBL" id="MBB3997495.1"/>
    </source>
</evidence>